<evidence type="ECO:0000256" key="1">
    <source>
        <dbReference type="SAM" id="Coils"/>
    </source>
</evidence>
<keyword evidence="1" id="KW-0175">Coiled coil</keyword>
<accession>A0A165EJ05</accession>
<dbReference type="AlphaFoldDB" id="A0A165EJ05"/>
<evidence type="ECO:0000313" key="3">
    <source>
        <dbReference type="EMBL" id="KZT54967.1"/>
    </source>
</evidence>
<dbReference type="OrthoDB" id="10475183at2759"/>
<evidence type="ECO:0000313" key="4">
    <source>
        <dbReference type="Proteomes" id="UP000076842"/>
    </source>
</evidence>
<feature type="region of interest" description="Disordered" evidence="2">
    <location>
        <begin position="99"/>
        <end position="129"/>
    </location>
</feature>
<feature type="region of interest" description="Disordered" evidence="2">
    <location>
        <begin position="368"/>
        <end position="472"/>
    </location>
</feature>
<reference evidence="3 4" key="1">
    <citation type="journal article" date="2016" name="Mol. Biol. Evol.">
        <title>Comparative Genomics of Early-Diverging Mushroom-Forming Fungi Provides Insights into the Origins of Lignocellulose Decay Capabilities.</title>
        <authorList>
            <person name="Nagy L.G."/>
            <person name="Riley R."/>
            <person name="Tritt A."/>
            <person name="Adam C."/>
            <person name="Daum C."/>
            <person name="Floudas D."/>
            <person name="Sun H."/>
            <person name="Yadav J.S."/>
            <person name="Pangilinan J."/>
            <person name="Larsson K.H."/>
            <person name="Matsuura K."/>
            <person name="Barry K."/>
            <person name="Labutti K."/>
            <person name="Kuo R."/>
            <person name="Ohm R.A."/>
            <person name="Bhattacharya S.S."/>
            <person name="Shirouzu T."/>
            <person name="Yoshinaga Y."/>
            <person name="Martin F.M."/>
            <person name="Grigoriev I.V."/>
            <person name="Hibbett D.S."/>
        </authorList>
    </citation>
    <scope>NUCLEOTIDE SEQUENCE [LARGE SCALE GENOMIC DNA]</scope>
    <source>
        <strain evidence="3 4">HHB12733</strain>
    </source>
</reference>
<proteinExistence type="predicted"/>
<feature type="compositionally biased region" description="Basic and acidic residues" evidence="2">
    <location>
        <begin position="111"/>
        <end position="128"/>
    </location>
</feature>
<dbReference type="EMBL" id="KV424003">
    <property type="protein sequence ID" value="KZT54967.1"/>
    <property type="molecule type" value="Genomic_DNA"/>
</dbReference>
<feature type="coiled-coil region" evidence="1">
    <location>
        <begin position="242"/>
        <end position="269"/>
    </location>
</feature>
<evidence type="ECO:0000256" key="2">
    <source>
        <dbReference type="SAM" id="MobiDB-lite"/>
    </source>
</evidence>
<feature type="compositionally biased region" description="Pro residues" evidence="2">
    <location>
        <begin position="387"/>
        <end position="407"/>
    </location>
</feature>
<keyword evidence="4" id="KW-1185">Reference proteome</keyword>
<gene>
    <name evidence="3" type="ORF">CALCODRAFT_485112</name>
</gene>
<dbReference type="Proteomes" id="UP000076842">
    <property type="component" value="Unassembled WGS sequence"/>
</dbReference>
<organism evidence="3 4">
    <name type="scientific">Calocera cornea HHB12733</name>
    <dbReference type="NCBI Taxonomy" id="1353952"/>
    <lineage>
        <taxon>Eukaryota</taxon>
        <taxon>Fungi</taxon>
        <taxon>Dikarya</taxon>
        <taxon>Basidiomycota</taxon>
        <taxon>Agaricomycotina</taxon>
        <taxon>Dacrymycetes</taxon>
        <taxon>Dacrymycetales</taxon>
        <taxon>Dacrymycetaceae</taxon>
        <taxon>Calocera</taxon>
    </lineage>
</organism>
<protein>
    <submittedName>
        <fullName evidence="3">Uncharacterized protein</fullName>
    </submittedName>
</protein>
<dbReference type="InParanoid" id="A0A165EJ05"/>
<name>A0A165EJ05_9BASI</name>
<sequence length="602" mass="67704">MARRPFSTQLAVDDVVKIMNDRIVDPRDNITIPWPVHCPLCRQVGEARVCMNRQNRDETNYGRILSICYSRTHSSSKEKILWLTPKLHPDDRRALRESLEDAVPAWSSSPTHDDAPHKRARSAHDPSGRRTLHCVACGGGRGAWACDKEGWCKDCCFKPSTCKMWRHPVGCSYHGCPPGEVLNQEDDEWEQVERRQGAGTSAAGRGLDSGARREEVAALPPTQAFHGPAQVGRRLPNDYLAFRQEQLRADEARKKADREARERSEELARLFDLVLFTKKGKFVYKVPAQPSDSGGLATRLHNWPRRVLDVVCAEVGEESDEVFIFEPDLQSWPSYDSTTYRTVLRGERVLCRLPGVGLELHGLQDEISGLPMPLRDTRRGAKRPRVPHPPAPLASPLPPPTPSPSPLPAAASRRIRQKLNNPVLPRLRRRTARSPSLDLDVTGDSPEVVDLSVDDPTPPAPPFTPTRRSPRPRLLDMIDASLSSPPPSPSLPPSSPPIPLGEILNNAWPGSRSFGTIYNTIKSIHQRMHRDRILFQDAFRELYGFDKSYGTFSQHAGYLNNDNLRALVDEYRAKPERPWTEFSRKARCTVTQLNKLNKAKKL</sequence>